<dbReference type="Pfam" id="PF13976">
    <property type="entry name" value="gag_pre-integrs"/>
    <property type="match status" value="1"/>
</dbReference>
<dbReference type="EMBL" id="QXFV01000589">
    <property type="protein sequence ID" value="KAE9033408.1"/>
    <property type="molecule type" value="Genomic_DNA"/>
</dbReference>
<reference evidence="2 3" key="1">
    <citation type="submission" date="2018-09" db="EMBL/GenBank/DDBJ databases">
        <title>Genomic investigation of the strawberry pathogen Phytophthora fragariae indicates pathogenicity is determined by transcriptional variation in three key races.</title>
        <authorList>
            <person name="Adams T.M."/>
            <person name="Armitage A.D."/>
            <person name="Sobczyk M.K."/>
            <person name="Bates H.J."/>
            <person name="Dunwell J.M."/>
            <person name="Nellist C.F."/>
            <person name="Harrison R.J."/>
        </authorList>
    </citation>
    <scope>NUCLEOTIDE SEQUENCE [LARGE SCALE GENOMIC DNA]</scope>
    <source>
        <strain evidence="2 3">SCRP249</strain>
    </source>
</reference>
<evidence type="ECO:0000259" key="1">
    <source>
        <dbReference type="Pfam" id="PF13976"/>
    </source>
</evidence>
<dbReference type="InterPro" id="IPR025724">
    <property type="entry name" value="GAG-pre-integrase_dom"/>
</dbReference>
<name>A0A6A3MVY5_9STRA</name>
<organism evidence="2 3">
    <name type="scientific">Phytophthora rubi</name>
    <dbReference type="NCBI Taxonomy" id="129364"/>
    <lineage>
        <taxon>Eukaryota</taxon>
        <taxon>Sar</taxon>
        <taxon>Stramenopiles</taxon>
        <taxon>Oomycota</taxon>
        <taxon>Peronosporomycetes</taxon>
        <taxon>Peronosporales</taxon>
        <taxon>Peronosporaceae</taxon>
        <taxon>Phytophthora</taxon>
    </lineage>
</organism>
<sequence>MVDGQQAPVTLNDVFYVPGAMHGLFSIGLAAEQGFDFDYDRQQRIFECKDLPLSNFTAAEGVASLKQWHERLGHTCPQYLKMMVDKGLVRGMLMKQRDLGACDVYHIGKQRRSRI</sequence>
<comment type="caution">
    <text evidence="2">The sequence shown here is derived from an EMBL/GenBank/DDBJ whole genome shotgun (WGS) entry which is preliminary data.</text>
</comment>
<dbReference type="AlphaFoldDB" id="A0A6A3MVY5"/>
<evidence type="ECO:0000313" key="2">
    <source>
        <dbReference type="EMBL" id="KAE9033408.1"/>
    </source>
</evidence>
<evidence type="ECO:0000313" key="3">
    <source>
        <dbReference type="Proteomes" id="UP000429607"/>
    </source>
</evidence>
<proteinExistence type="predicted"/>
<gene>
    <name evidence="2" type="ORF">PR001_g10180</name>
</gene>
<dbReference type="Proteomes" id="UP000429607">
    <property type="component" value="Unassembled WGS sequence"/>
</dbReference>
<protein>
    <recommendedName>
        <fullName evidence="1">GAG-pre-integrase domain-containing protein</fullName>
    </recommendedName>
</protein>
<accession>A0A6A3MVY5</accession>
<feature type="domain" description="GAG-pre-integrase" evidence="1">
    <location>
        <begin position="46"/>
        <end position="110"/>
    </location>
</feature>